<geneLocation type="plasmid" evidence="2 3">
    <name>P3</name>
</geneLocation>
<organism evidence="2 3">
    <name type="scientific">Deinococcus gobiensis (strain DSM 21396 / JCM 16679 / CGMCC 1.7299 / I-0)</name>
    <dbReference type="NCBI Taxonomy" id="745776"/>
    <lineage>
        <taxon>Bacteria</taxon>
        <taxon>Thermotogati</taxon>
        <taxon>Deinococcota</taxon>
        <taxon>Deinococci</taxon>
        <taxon>Deinococcales</taxon>
        <taxon>Deinococcaceae</taxon>
        <taxon>Deinococcus</taxon>
    </lineage>
</organism>
<evidence type="ECO:0000313" key="2">
    <source>
        <dbReference type="EMBL" id="AFD28010.1"/>
    </source>
</evidence>
<dbReference type="PANTHER" id="PTHR36933">
    <property type="entry name" value="SLL0788 PROTEIN"/>
    <property type="match status" value="1"/>
</dbReference>
<protein>
    <recommendedName>
        <fullName evidence="1">DUF305 domain-containing protein</fullName>
    </recommendedName>
</protein>
<dbReference type="PANTHER" id="PTHR36933:SF1">
    <property type="entry name" value="SLL0788 PROTEIN"/>
    <property type="match status" value="1"/>
</dbReference>
<keyword evidence="3" id="KW-1185">Reference proteome</keyword>
<gene>
    <name evidence="2" type="ordered locus">DGo_PC0218</name>
</gene>
<dbReference type="Pfam" id="PF03713">
    <property type="entry name" value="DUF305"/>
    <property type="match status" value="1"/>
</dbReference>
<keyword evidence="2" id="KW-0614">Plasmid</keyword>
<dbReference type="InterPro" id="IPR005183">
    <property type="entry name" value="DUF305_CopM-like"/>
</dbReference>
<dbReference type="Proteomes" id="UP000007575">
    <property type="component" value="Plasmid P3"/>
</dbReference>
<feature type="domain" description="DUF305" evidence="1">
    <location>
        <begin position="35"/>
        <end position="180"/>
    </location>
</feature>
<dbReference type="eggNOG" id="COG3544">
    <property type="taxonomic scope" value="Bacteria"/>
</dbReference>
<accession>H8H3B3</accession>
<dbReference type="KEGG" id="dgo:DGo_PC0218"/>
<dbReference type="HOGENOM" id="CLU_074343_0_0_0"/>
<evidence type="ECO:0000259" key="1">
    <source>
        <dbReference type="Pfam" id="PF03713"/>
    </source>
</evidence>
<dbReference type="EMBL" id="CP002194">
    <property type="protein sequence ID" value="AFD28010.1"/>
    <property type="molecule type" value="Genomic_DNA"/>
</dbReference>
<name>H8H3B3_DEIGI</name>
<proteinExistence type="predicted"/>
<dbReference type="InterPro" id="IPR012347">
    <property type="entry name" value="Ferritin-like"/>
</dbReference>
<reference evidence="2 3" key="1">
    <citation type="journal article" date="2012" name="PLoS ONE">
        <title>Genome sequence and transcriptome analysis of the radioresistant bacterium Deinococcus gobiensis: insights into the extreme environmental adaptations.</title>
        <authorList>
            <person name="Yuan M."/>
            <person name="Chen M."/>
            <person name="Zhang W."/>
            <person name="Lu W."/>
            <person name="Wang J."/>
            <person name="Yang M."/>
            <person name="Zhao P."/>
            <person name="Tang R."/>
            <person name="Li X."/>
            <person name="Hao Y."/>
            <person name="Zhou Z."/>
            <person name="Zhan Y."/>
            <person name="Yu H."/>
            <person name="Teng C."/>
            <person name="Yan Y."/>
            <person name="Ping S."/>
            <person name="Wang Y."/>
            <person name="Lin M."/>
        </authorList>
    </citation>
    <scope>NUCLEOTIDE SEQUENCE [LARGE SCALE GENOMIC DNA]</scope>
    <source>
        <strain evidence="3">DSM 21396 / JCM 16679 / CGMCC 1.7299 / I-0</strain>
        <plasmid evidence="2">P3</plasmid>
    </source>
</reference>
<dbReference type="AlphaFoldDB" id="H8H3B3"/>
<sequence>MRGAGFLGAAALGSAITAGIFFLSTPRPPTEGSADVRFLRDMRAHHDQAVEMSVTLLKRATDVDVRLLAQDITLTQQAQIGQMSGWLSAWGHPVAGPRPPMQGMNRAAMGLASARDLRSLEERPIMEATRQYLLLMRAHHLGGVAMANTALNKAQSPLVRTFARNVAISQTAEVRAIDALLAARNVVPPTTPAKPADMGEMDHG</sequence>
<evidence type="ECO:0000313" key="3">
    <source>
        <dbReference type="Proteomes" id="UP000007575"/>
    </source>
</evidence>
<dbReference type="Gene3D" id="1.20.1260.10">
    <property type="match status" value="1"/>
</dbReference>
<dbReference type="OrthoDB" id="26872at2"/>